<dbReference type="Gene3D" id="3.40.225.10">
    <property type="entry name" value="Class II aldolase/adducin N-terminal domain"/>
    <property type="match status" value="1"/>
</dbReference>
<dbReference type="AlphaFoldDB" id="A0A3E0GXK6"/>
<dbReference type="GO" id="GO:0005829">
    <property type="term" value="C:cytosol"/>
    <property type="evidence" value="ECO:0007669"/>
    <property type="project" value="TreeGrafter"/>
</dbReference>
<dbReference type="InterPro" id="IPR036409">
    <property type="entry name" value="Aldolase_II/adducin_N_sf"/>
</dbReference>
<evidence type="ECO:0000313" key="4">
    <source>
        <dbReference type="EMBL" id="REH32964.1"/>
    </source>
</evidence>
<accession>A0A3E0GXK6</accession>
<dbReference type="GO" id="GO:0016832">
    <property type="term" value="F:aldehyde-lyase activity"/>
    <property type="evidence" value="ECO:0007669"/>
    <property type="project" value="TreeGrafter"/>
</dbReference>
<dbReference type="EMBL" id="QUNO01000020">
    <property type="protein sequence ID" value="REH32964.1"/>
    <property type="molecule type" value="Genomic_DNA"/>
</dbReference>
<evidence type="ECO:0000313" key="5">
    <source>
        <dbReference type="Proteomes" id="UP000256269"/>
    </source>
</evidence>
<sequence>MTTATLTEDLTRAGHALHAAGLVTAFGHVSARISDAELLITPPRPLGSLTGEEFPRLPIGTNTLPAGTPREAWMHTAIAAVRPDVGAICRAQPTAVAATAALALPLIPLHGQGALLGPIVPIFHNSRLVRDPAIADDLAAALGSASALVLRGNGAITVGATVAEAVARMWILDETAKLTLAVAPHGPVRALPAEEQASWAATGSELLNRIWLHLTATSR</sequence>
<dbReference type="InterPro" id="IPR001303">
    <property type="entry name" value="Aldolase_II/adducin_N"/>
</dbReference>
<organism evidence="4 5">
    <name type="scientific">Kutzneria buriramensis</name>
    <dbReference type="NCBI Taxonomy" id="1045776"/>
    <lineage>
        <taxon>Bacteria</taxon>
        <taxon>Bacillati</taxon>
        <taxon>Actinomycetota</taxon>
        <taxon>Actinomycetes</taxon>
        <taxon>Pseudonocardiales</taxon>
        <taxon>Pseudonocardiaceae</taxon>
        <taxon>Kutzneria</taxon>
    </lineage>
</organism>
<reference evidence="4 5" key="1">
    <citation type="submission" date="2018-08" db="EMBL/GenBank/DDBJ databases">
        <title>Genomic Encyclopedia of Archaeal and Bacterial Type Strains, Phase II (KMG-II): from individual species to whole genera.</title>
        <authorList>
            <person name="Goeker M."/>
        </authorList>
    </citation>
    <scope>NUCLEOTIDE SEQUENCE [LARGE SCALE GENOMIC DNA]</scope>
    <source>
        <strain evidence="4 5">DSM 45791</strain>
    </source>
</reference>
<evidence type="ECO:0000256" key="2">
    <source>
        <dbReference type="ARBA" id="ARBA00023239"/>
    </source>
</evidence>
<protein>
    <submittedName>
        <fullName evidence="4">HCOMODA/2-hydroxy-3-carboxy-muconic semialdehyde decarboxylase</fullName>
    </submittedName>
</protein>
<comment type="caution">
    <text evidence="4">The sequence shown here is derived from an EMBL/GenBank/DDBJ whole genome shotgun (WGS) entry which is preliminary data.</text>
</comment>
<dbReference type="Proteomes" id="UP000256269">
    <property type="component" value="Unassembled WGS sequence"/>
</dbReference>
<dbReference type="SMART" id="SM01007">
    <property type="entry name" value="Aldolase_II"/>
    <property type="match status" value="1"/>
</dbReference>
<dbReference type="RefSeq" id="WP_116180392.1">
    <property type="nucleotide sequence ID" value="NZ_CP144375.1"/>
</dbReference>
<keyword evidence="2" id="KW-0456">Lyase</keyword>
<dbReference type="Pfam" id="PF00596">
    <property type="entry name" value="Aldolase_II"/>
    <property type="match status" value="1"/>
</dbReference>
<feature type="domain" description="Class II aldolase/adducin N-terminal" evidence="3">
    <location>
        <begin position="8"/>
        <end position="180"/>
    </location>
</feature>
<proteinExistence type="predicted"/>
<dbReference type="OrthoDB" id="9786287at2"/>
<dbReference type="SUPFAM" id="SSF53639">
    <property type="entry name" value="AraD/HMP-PK domain-like"/>
    <property type="match status" value="1"/>
</dbReference>
<dbReference type="PANTHER" id="PTHR22789:SF0">
    <property type="entry name" value="3-OXO-TETRONATE 4-PHOSPHATE DECARBOXYLASE-RELATED"/>
    <property type="match status" value="1"/>
</dbReference>
<keyword evidence="5" id="KW-1185">Reference proteome</keyword>
<dbReference type="InterPro" id="IPR050197">
    <property type="entry name" value="Aldolase_class_II_sugar_metab"/>
</dbReference>
<dbReference type="PANTHER" id="PTHR22789">
    <property type="entry name" value="FUCULOSE PHOSPHATE ALDOLASE"/>
    <property type="match status" value="1"/>
</dbReference>
<evidence type="ECO:0000259" key="3">
    <source>
        <dbReference type="SMART" id="SM01007"/>
    </source>
</evidence>
<dbReference type="GO" id="GO:0019323">
    <property type="term" value="P:pentose catabolic process"/>
    <property type="evidence" value="ECO:0007669"/>
    <property type="project" value="TreeGrafter"/>
</dbReference>
<gene>
    <name evidence="4" type="ORF">BCF44_12035</name>
</gene>
<dbReference type="GO" id="GO:0046872">
    <property type="term" value="F:metal ion binding"/>
    <property type="evidence" value="ECO:0007669"/>
    <property type="project" value="UniProtKB-KW"/>
</dbReference>
<name>A0A3E0GXK6_9PSEU</name>
<keyword evidence="1" id="KW-0479">Metal-binding</keyword>
<evidence type="ECO:0000256" key="1">
    <source>
        <dbReference type="ARBA" id="ARBA00022723"/>
    </source>
</evidence>